<sequence>MKIYRNDSSAVNGANVWHAPKSNSSNIQLNADIVSKHRPDLDPRGAKFRVPSFSSLQDITAGKSIPIDVIKDRVAVLLQRMAVERKLKSNAAIPKLIARIFPAKGGMDEIAFNEILDTRNRSIIYESVLDAQTQVKRGDMPGIKQALDEAAVMSAAAATDEQALKAVFGEHHLRAAEIYQGITQKLMELSSDIAGKITVDYNRDGVEIGEAGSALFARQTIHLMGAVASQGNAAETRFTLIHEAAHLVANNIDDIFYYNTAGYKSLPGEMRIRNAAHFEEIPRKKKEEKDKAERDKKAQGGKKNGPPKPGDRKTVAPETEPAPAPVKVPDVNDDLRTAATVAIKRCWTTALNVFAVMRYIKRQQLEKNNAPFERNKGNLRSYSIELNLTMHEQQPDQMAITNLDLTLMEGIAHAFHLVKTRVYNMEFDKDAGYSEIEMVEKAIVQQLNHQQLLFADGEKNRKVFRWLYDNIYNIPIRIVK</sequence>
<protein>
    <submittedName>
        <fullName evidence="2">Uncharacterized protein</fullName>
    </submittedName>
</protein>
<feature type="compositionally biased region" description="Basic and acidic residues" evidence="1">
    <location>
        <begin position="281"/>
        <end position="298"/>
    </location>
</feature>
<reference evidence="2 3" key="1">
    <citation type="submission" date="2016-11" db="EMBL/GenBank/DDBJ databases">
        <authorList>
            <person name="Jaros S."/>
            <person name="Januszkiewicz K."/>
            <person name="Wedrychowicz H."/>
        </authorList>
    </citation>
    <scope>NUCLEOTIDE SEQUENCE [LARGE SCALE GENOMIC DNA]</scope>
    <source>
        <strain evidence="2 3">DSM 27406</strain>
    </source>
</reference>
<evidence type="ECO:0000313" key="2">
    <source>
        <dbReference type="EMBL" id="SHM57249.1"/>
    </source>
</evidence>
<dbReference type="InterPro" id="IPR024079">
    <property type="entry name" value="MetalloPept_cat_dom_sf"/>
</dbReference>
<dbReference type="STRING" id="1419482.SAMN05444266_10947"/>
<organism evidence="2 3">
    <name type="scientific">Chitinophaga jiangningensis</name>
    <dbReference type="NCBI Taxonomy" id="1419482"/>
    <lineage>
        <taxon>Bacteria</taxon>
        <taxon>Pseudomonadati</taxon>
        <taxon>Bacteroidota</taxon>
        <taxon>Chitinophagia</taxon>
        <taxon>Chitinophagales</taxon>
        <taxon>Chitinophagaceae</taxon>
        <taxon>Chitinophaga</taxon>
    </lineage>
</organism>
<dbReference type="GO" id="GO:0008237">
    <property type="term" value="F:metallopeptidase activity"/>
    <property type="evidence" value="ECO:0007669"/>
    <property type="project" value="InterPro"/>
</dbReference>
<accession>A0A1M7JW52</accession>
<dbReference type="OrthoDB" id="681650at2"/>
<name>A0A1M7JW52_9BACT</name>
<keyword evidence="3" id="KW-1185">Reference proteome</keyword>
<gene>
    <name evidence="2" type="ORF">SAMN05444266_10947</name>
</gene>
<evidence type="ECO:0000313" key="3">
    <source>
        <dbReference type="Proteomes" id="UP000184420"/>
    </source>
</evidence>
<proteinExistence type="predicted"/>
<evidence type="ECO:0000256" key="1">
    <source>
        <dbReference type="SAM" id="MobiDB-lite"/>
    </source>
</evidence>
<dbReference type="Gene3D" id="3.40.390.10">
    <property type="entry name" value="Collagenase (Catalytic Domain)"/>
    <property type="match status" value="1"/>
</dbReference>
<dbReference type="RefSeq" id="WP_073085437.1">
    <property type="nucleotide sequence ID" value="NZ_FRBL01000009.1"/>
</dbReference>
<dbReference type="Proteomes" id="UP000184420">
    <property type="component" value="Unassembled WGS sequence"/>
</dbReference>
<dbReference type="AlphaFoldDB" id="A0A1M7JW52"/>
<feature type="region of interest" description="Disordered" evidence="1">
    <location>
        <begin position="281"/>
        <end position="330"/>
    </location>
</feature>
<dbReference type="EMBL" id="FRBL01000009">
    <property type="protein sequence ID" value="SHM57249.1"/>
    <property type="molecule type" value="Genomic_DNA"/>
</dbReference>